<comment type="similarity">
    <text evidence="1 3">Belongs to the short-chain dehydrogenases/reductases (SDR) family.</text>
</comment>
<dbReference type="SUPFAM" id="SSF51735">
    <property type="entry name" value="NAD(P)-binding Rossmann-fold domains"/>
    <property type="match status" value="1"/>
</dbReference>
<proteinExistence type="inferred from homology"/>
<dbReference type="InterPro" id="IPR002347">
    <property type="entry name" value="SDR_fam"/>
</dbReference>
<evidence type="ECO:0000256" key="2">
    <source>
        <dbReference type="ARBA" id="ARBA00023002"/>
    </source>
</evidence>
<evidence type="ECO:0000313" key="6">
    <source>
        <dbReference type="Proteomes" id="UP001501427"/>
    </source>
</evidence>
<dbReference type="InterPro" id="IPR057326">
    <property type="entry name" value="KR_dom"/>
</dbReference>
<dbReference type="InterPro" id="IPR020904">
    <property type="entry name" value="Sc_DH/Rdtase_CS"/>
</dbReference>
<dbReference type="InterPro" id="IPR036291">
    <property type="entry name" value="NAD(P)-bd_dom_sf"/>
</dbReference>
<sequence length="302" mass="31768">MFFCVRVSRMIFDSSRWTATLAGRRVLITGGARGIGAALAKRLHEHGARVSLAGLEPDLLASVAAECGEAPWWTCDVTDRGRVEAVVNGAVEKLGGLDVVVANAGVAAQMPIVGGDPYIMDQSIRVNVMGVYNTLRAAGPHISHERGYALAVASLAAAVNAPLLGAYSASKAAVEAMGNTLRAELRPYGAKAGVAYFGELDTDMTSRGFGTEAASTLMNAGAGGSLISNVAPLRVGIDALERGIARRSKRVVAPWYVGPILPVRMLVQPVVDRVVQRGLSEILDIARKEQVDLTTPQPESHS</sequence>
<keyword evidence="6" id="KW-1185">Reference proteome</keyword>
<feature type="domain" description="Ketoreductase" evidence="4">
    <location>
        <begin position="24"/>
        <end position="205"/>
    </location>
</feature>
<dbReference type="Gene3D" id="3.40.50.720">
    <property type="entry name" value="NAD(P)-binding Rossmann-like Domain"/>
    <property type="match status" value="1"/>
</dbReference>
<gene>
    <name evidence="5" type="ORF">GCM10009546_69560</name>
</gene>
<keyword evidence="2" id="KW-0560">Oxidoreductase</keyword>
<organism evidence="5 6">
    <name type="scientific">Actinomadura livida</name>
    <dbReference type="NCBI Taxonomy" id="79909"/>
    <lineage>
        <taxon>Bacteria</taxon>
        <taxon>Bacillati</taxon>
        <taxon>Actinomycetota</taxon>
        <taxon>Actinomycetes</taxon>
        <taxon>Streptosporangiales</taxon>
        <taxon>Thermomonosporaceae</taxon>
        <taxon>Actinomadura</taxon>
    </lineage>
</organism>
<name>A0ABN1FTL0_9ACTN</name>
<accession>A0ABN1FTL0</accession>
<dbReference type="Proteomes" id="UP001501427">
    <property type="component" value="Unassembled WGS sequence"/>
</dbReference>
<dbReference type="Pfam" id="PF00106">
    <property type="entry name" value="adh_short"/>
    <property type="match status" value="1"/>
</dbReference>
<protein>
    <submittedName>
        <fullName evidence="5">SDR family oxidoreductase</fullName>
    </submittedName>
</protein>
<dbReference type="PRINTS" id="PR00080">
    <property type="entry name" value="SDRFAMILY"/>
</dbReference>
<reference evidence="5 6" key="1">
    <citation type="journal article" date="2019" name="Int. J. Syst. Evol. Microbiol.">
        <title>The Global Catalogue of Microorganisms (GCM) 10K type strain sequencing project: providing services to taxonomists for standard genome sequencing and annotation.</title>
        <authorList>
            <consortium name="The Broad Institute Genomics Platform"/>
            <consortium name="The Broad Institute Genome Sequencing Center for Infectious Disease"/>
            <person name="Wu L."/>
            <person name="Ma J."/>
        </authorList>
    </citation>
    <scope>NUCLEOTIDE SEQUENCE [LARGE SCALE GENOMIC DNA]</scope>
    <source>
        <strain evidence="5 6">JCM 10667</strain>
    </source>
</reference>
<dbReference type="CDD" id="cd05233">
    <property type="entry name" value="SDR_c"/>
    <property type="match status" value="1"/>
</dbReference>
<comment type="caution">
    <text evidence="5">The sequence shown here is derived from an EMBL/GenBank/DDBJ whole genome shotgun (WGS) entry which is preliminary data.</text>
</comment>
<dbReference type="EMBL" id="BAAAHD010000090">
    <property type="protein sequence ID" value="GAA0597592.1"/>
    <property type="molecule type" value="Genomic_DNA"/>
</dbReference>
<evidence type="ECO:0000256" key="3">
    <source>
        <dbReference type="RuleBase" id="RU000363"/>
    </source>
</evidence>
<dbReference type="SMART" id="SM00822">
    <property type="entry name" value="PKS_KR"/>
    <property type="match status" value="1"/>
</dbReference>
<dbReference type="PANTHER" id="PTHR44196">
    <property type="entry name" value="DEHYDROGENASE/REDUCTASE SDR FAMILY MEMBER 7B"/>
    <property type="match status" value="1"/>
</dbReference>
<dbReference type="PANTHER" id="PTHR44196:SF1">
    <property type="entry name" value="DEHYDROGENASE_REDUCTASE SDR FAMILY MEMBER 7B"/>
    <property type="match status" value="1"/>
</dbReference>
<dbReference type="PROSITE" id="PS00061">
    <property type="entry name" value="ADH_SHORT"/>
    <property type="match status" value="1"/>
</dbReference>
<evidence type="ECO:0000259" key="4">
    <source>
        <dbReference type="SMART" id="SM00822"/>
    </source>
</evidence>
<evidence type="ECO:0000313" key="5">
    <source>
        <dbReference type="EMBL" id="GAA0597592.1"/>
    </source>
</evidence>
<evidence type="ECO:0000256" key="1">
    <source>
        <dbReference type="ARBA" id="ARBA00006484"/>
    </source>
</evidence>
<dbReference type="PRINTS" id="PR00081">
    <property type="entry name" value="GDHRDH"/>
</dbReference>